<dbReference type="GO" id="GO:0042073">
    <property type="term" value="P:intraciliary transport"/>
    <property type="evidence" value="ECO:0007669"/>
    <property type="project" value="InterPro"/>
</dbReference>
<dbReference type="GO" id="GO:0030992">
    <property type="term" value="C:intraciliary transport particle B"/>
    <property type="evidence" value="ECO:0007669"/>
    <property type="project" value="InterPro"/>
</dbReference>
<keyword evidence="1" id="KW-0175">Coiled coil</keyword>
<evidence type="ECO:0000256" key="1">
    <source>
        <dbReference type="SAM" id="Coils"/>
    </source>
</evidence>
<dbReference type="OMA" id="IKNTHTE"/>
<dbReference type="Proteomes" id="UP000054359">
    <property type="component" value="Unassembled WGS sequence"/>
</dbReference>
<accession>A0A087TRS7</accession>
<keyword evidence="2" id="KW-0969">Cilium</keyword>
<dbReference type="GO" id="GO:0015631">
    <property type="term" value="F:tubulin binding"/>
    <property type="evidence" value="ECO:0007669"/>
    <property type="project" value="InterPro"/>
</dbReference>
<sequence length="218" mass="25449">MQKGVSGFHTAQDELEKVSSIKAELDEKKGQTLEEMSVMVQKLNLKIAEKKARLAPVIKELRPLRQQCQDMSFEYEQKKQAYDSCALGLESNISKIEQEVNGYKEEIAEAEHTYHMLNTKIQMLEIQNERVAEEIKSYVSSDSSDKKKSIREQYNKNIQEQEARTKILREQQKEVKENQAYNEKQKLMWSNLQILLECKKKCREEEKLPNKSIISSTT</sequence>
<protein>
    <submittedName>
        <fullName evidence="2">Intraflagellar transport protein 81-like protein</fullName>
    </submittedName>
</protein>
<feature type="coiled-coil region" evidence="1">
    <location>
        <begin position="86"/>
        <end position="178"/>
    </location>
</feature>
<evidence type="ECO:0000313" key="3">
    <source>
        <dbReference type="Proteomes" id="UP000054359"/>
    </source>
</evidence>
<dbReference type="PANTHER" id="PTHR15614:SF2">
    <property type="entry name" value="INTRAFLAGELLAR TRANSPORT PROTEIN 81 HOMOLOG"/>
    <property type="match status" value="1"/>
</dbReference>
<dbReference type="OrthoDB" id="276029at2759"/>
<organism evidence="2 3">
    <name type="scientific">Stegodyphus mimosarum</name>
    <name type="common">African social velvet spider</name>
    <dbReference type="NCBI Taxonomy" id="407821"/>
    <lineage>
        <taxon>Eukaryota</taxon>
        <taxon>Metazoa</taxon>
        <taxon>Ecdysozoa</taxon>
        <taxon>Arthropoda</taxon>
        <taxon>Chelicerata</taxon>
        <taxon>Arachnida</taxon>
        <taxon>Araneae</taxon>
        <taxon>Araneomorphae</taxon>
        <taxon>Entelegynae</taxon>
        <taxon>Eresoidea</taxon>
        <taxon>Eresidae</taxon>
        <taxon>Stegodyphus</taxon>
    </lineage>
</organism>
<dbReference type="GO" id="GO:0060271">
    <property type="term" value="P:cilium assembly"/>
    <property type="evidence" value="ECO:0007669"/>
    <property type="project" value="InterPro"/>
</dbReference>
<keyword evidence="2" id="KW-0282">Flagellum</keyword>
<name>A0A087TRS7_STEMI</name>
<dbReference type="GO" id="GO:0036064">
    <property type="term" value="C:ciliary basal body"/>
    <property type="evidence" value="ECO:0007669"/>
    <property type="project" value="TreeGrafter"/>
</dbReference>
<dbReference type="PANTHER" id="PTHR15614">
    <property type="entry name" value="INTRAFLAGELLAR TRANSPORT PROTEIN 81 HOMOLOG"/>
    <property type="match status" value="1"/>
</dbReference>
<dbReference type="EMBL" id="KK116440">
    <property type="protein sequence ID" value="KFM67816.1"/>
    <property type="molecule type" value="Genomic_DNA"/>
</dbReference>
<keyword evidence="2" id="KW-0966">Cell projection</keyword>
<dbReference type="InterPro" id="IPR029600">
    <property type="entry name" value="IFT81"/>
</dbReference>
<reference evidence="2 3" key="1">
    <citation type="submission" date="2013-11" db="EMBL/GenBank/DDBJ databases">
        <title>Genome sequencing of Stegodyphus mimosarum.</title>
        <authorList>
            <person name="Bechsgaard J."/>
        </authorList>
    </citation>
    <scope>NUCLEOTIDE SEQUENCE [LARGE SCALE GENOMIC DNA]</scope>
</reference>
<keyword evidence="3" id="KW-1185">Reference proteome</keyword>
<evidence type="ECO:0000313" key="2">
    <source>
        <dbReference type="EMBL" id="KFM67816.1"/>
    </source>
</evidence>
<dbReference type="AlphaFoldDB" id="A0A087TRS7"/>
<gene>
    <name evidence="2" type="ORF">X975_16416</name>
</gene>
<feature type="non-terminal residue" evidence="2">
    <location>
        <position position="218"/>
    </location>
</feature>
<proteinExistence type="predicted"/>